<evidence type="ECO:0000313" key="4">
    <source>
        <dbReference type="Proteomes" id="UP001175261"/>
    </source>
</evidence>
<reference evidence="3" key="1">
    <citation type="submission" date="2022-10" db="EMBL/GenBank/DDBJ databases">
        <title>Determination and structural analysis of whole genome sequence of Sarocladium strictum F4-1.</title>
        <authorList>
            <person name="Hu L."/>
            <person name="Jiang Y."/>
        </authorList>
    </citation>
    <scope>NUCLEOTIDE SEQUENCE</scope>
    <source>
        <strain evidence="3">F4-1</strain>
    </source>
</reference>
<feature type="compositionally biased region" description="Polar residues" evidence="2">
    <location>
        <begin position="760"/>
        <end position="779"/>
    </location>
</feature>
<dbReference type="AlphaFoldDB" id="A0AA39GM99"/>
<feature type="region of interest" description="Disordered" evidence="2">
    <location>
        <begin position="755"/>
        <end position="779"/>
    </location>
</feature>
<name>A0AA39GM99_SARSR</name>
<keyword evidence="1" id="KW-0175">Coiled coil</keyword>
<dbReference type="GO" id="GO:0031122">
    <property type="term" value="P:cytoplasmic microtubule organization"/>
    <property type="evidence" value="ECO:0007669"/>
    <property type="project" value="TreeGrafter"/>
</dbReference>
<proteinExistence type="predicted"/>
<comment type="caution">
    <text evidence="3">The sequence shown here is derived from an EMBL/GenBank/DDBJ whole genome shotgun (WGS) entry which is preliminary data.</text>
</comment>
<feature type="coiled-coil region" evidence="1">
    <location>
        <begin position="556"/>
        <end position="695"/>
    </location>
</feature>
<dbReference type="PANTHER" id="PTHR18947">
    <property type="entry name" value="HOOK PROTEINS"/>
    <property type="match status" value="1"/>
</dbReference>
<protein>
    <recommendedName>
        <fullName evidence="5">HOOK N-terminal domain-containing protein</fullName>
    </recommendedName>
</protein>
<evidence type="ECO:0000313" key="3">
    <source>
        <dbReference type="EMBL" id="KAK0390008.1"/>
    </source>
</evidence>
<sequence length="779" mass="88930">MPAYNNSAQVALLKAVGIFSNPSEPSLQAIDRTAENVEELQNGLLLGRILHQLDPDFEVAALETQSDRPKYLSNKHNIQAVYKGLFRFIRRHVPELSCQAKKFDLNAISPSSDQQGLSAQPNPSLVQSCFHLLAVMVTAAALGPERATYVPRMSDQSFSTDTQAAIMQIICQMEEDNKQNKDDELSEEDIDNFIGERNIDLLVEEQNAALRHELDVARKTLSDYITRLEHLQMSHDSLKTEKERNDRELEQLRAEIGEGTDKDLSMKALQRQINEQMDVIATGEQQIRDHQLRIRQLEGEVTKWEQKGREAEVLRDQVAEWKHAAEEFEKRANTADRYKQKLEAQQEMVCELQNVQYERAALQDQLRNLIDDRDRAERTRQSESELQKMIDQSEQHLWDERHHKDQLIRELTLLSEEVARLNAQRAHDERFIQELQDQVQHGGESSLREPGSDDEGLGGNLADELTSAASGGDGAPVRSLELSRLQAENKLLRGAQTEAAQLRQELQEEKMQRSRLQSEYNTLFQKTVLVQDQAEALAAGLVGQDSQGFINLQKAWRQLAADNEEIRKAKKSLEENYADIERELMETKSQLSASQKEGMDAINELRNTDQLISASLKKEMEHVRKEVSFLTSERNNLQEQLVKAYINMENNRKDGTVTAIDEDMSELVKKQTSKMDKLKERLIERTQQFEKSQQDLVDTHRKLKAALGGEAATAQKAASDQVIKNLRRENALMATAWHDLTSRLQSNHVVLQRRPATPKSWLNKSRQMVNASATTTPRR</sequence>
<dbReference type="SUPFAM" id="SSF116907">
    <property type="entry name" value="Hook domain"/>
    <property type="match status" value="1"/>
</dbReference>
<keyword evidence="4" id="KW-1185">Reference proteome</keyword>
<gene>
    <name evidence="3" type="ORF">NLU13_3581</name>
</gene>
<dbReference type="EMBL" id="JAPDFR010000002">
    <property type="protein sequence ID" value="KAK0390008.1"/>
    <property type="molecule type" value="Genomic_DNA"/>
</dbReference>
<accession>A0AA39GM99</accession>
<evidence type="ECO:0008006" key="5">
    <source>
        <dbReference type="Google" id="ProtNLM"/>
    </source>
</evidence>
<dbReference type="GO" id="GO:0051959">
    <property type="term" value="F:dynein light intermediate chain binding"/>
    <property type="evidence" value="ECO:0007669"/>
    <property type="project" value="TreeGrafter"/>
</dbReference>
<evidence type="ECO:0000256" key="2">
    <source>
        <dbReference type="SAM" id="MobiDB-lite"/>
    </source>
</evidence>
<dbReference type="GO" id="GO:0030705">
    <property type="term" value="P:cytoskeleton-dependent intracellular transport"/>
    <property type="evidence" value="ECO:0007669"/>
    <property type="project" value="TreeGrafter"/>
</dbReference>
<dbReference type="GO" id="GO:0005815">
    <property type="term" value="C:microtubule organizing center"/>
    <property type="evidence" value="ECO:0007669"/>
    <property type="project" value="TreeGrafter"/>
</dbReference>
<feature type="coiled-coil region" evidence="1">
    <location>
        <begin position="485"/>
        <end position="526"/>
    </location>
</feature>
<dbReference type="InterPro" id="IPR036872">
    <property type="entry name" value="CH_dom_sf"/>
</dbReference>
<organism evidence="3 4">
    <name type="scientific">Sarocladium strictum</name>
    <name type="common">Black bundle disease fungus</name>
    <name type="synonym">Acremonium strictum</name>
    <dbReference type="NCBI Taxonomy" id="5046"/>
    <lineage>
        <taxon>Eukaryota</taxon>
        <taxon>Fungi</taxon>
        <taxon>Dikarya</taxon>
        <taxon>Ascomycota</taxon>
        <taxon>Pezizomycotina</taxon>
        <taxon>Sordariomycetes</taxon>
        <taxon>Hypocreomycetidae</taxon>
        <taxon>Hypocreales</taxon>
        <taxon>Sarocladiaceae</taxon>
        <taxon>Sarocladium</taxon>
    </lineage>
</organism>
<dbReference type="Gene3D" id="1.10.418.10">
    <property type="entry name" value="Calponin-like domain"/>
    <property type="match status" value="1"/>
</dbReference>
<dbReference type="GO" id="GO:0005737">
    <property type="term" value="C:cytoplasm"/>
    <property type="evidence" value="ECO:0007669"/>
    <property type="project" value="TreeGrafter"/>
</dbReference>
<dbReference type="CDD" id="cd22211">
    <property type="entry name" value="HkD_SF"/>
    <property type="match status" value="1"/>
</dbReference>
<feature type="region of interest" description="Disordered" evidence="2">
    <location>
        <begin position="437"/>
        <end position="475"/>
    </location>
</feature>
<dbReference type="PANTHER" id="PTHR18947:SF28">
    <property type="entry name" value="GIRDIN, ISOFORM A"/>
    <property type="match status" value="1"/>
</dbReference>
<dbReference type="Proteomes" id="UP001175261">
    <property type="component" value="Unassembled WGS sequence"/>
</dbReference>
<dbReference type="GO" id="GO:0008017">
    <property type="term" value="F:microtubule binding"/>
    <property type="evidence" value="ECO:0007669"/>
    <property type="project" value="TreeGrafter"/>
</dbReference>
<evidence type="ECO:0000256" key="1">
    <source>
        <dbReference type="SAM" id="Coils"/>
    </source>
</evidence>